<keyword evidence="3" id="KW-1185">Reference proteome</keyword>
<dbReference type="SUPFAM" id="SSF109604">
    <property type="entry name" value="HD-domain/PDEase-like"/>
    <property type="match status" value="1"/>
</dbReference>
<accession>A0ABR8PFP8</accession>
<evidence type="ECO:0000313" key="3">
    <source>
        <dbReference type="Proteomes" id="UP000659496"/>
    </source>
</evidence>
<dbReference type="RefSeq" id="WP_191688507.1">
    <property type="nucleotide sequence ID" value="NZ_JACSQY010000001.1"/>
</dbReference>
<organism evidence="2 3">
    <name type="scientific">Sporosarcina gallistercoris</name>
    <dbReference type="NCBI Taxonomy" id="2762245"/>
    <lineage>
        <taxon>Bacteria</taxon>
        <taxon>Bacillati</taxon>
        <taxon>Bacillota</taxon>
        <taxon>Bacilli</taxon>
        <taxon>Bacillales</taxon>
        <taxon>Caryophanaceae</taxon>
        <taxon>Sporosarcina</taxon>
    </lineage>
</organism>
<dbReference type="Proteomes" id="UP000659496">
    <property type="component" value="Unassembled WGS sequence"/>
</dbReference>
<feature type="domain" description="HD/PDEase" evidence="1">
    <location>
        <begin position="19"/>
        <end position="131"/>
    </location>
</feature>
<proteinExistence type="predicted"/>
<dbReference type="EMBL" id="JACSQY010000001">
    <property type="protein sequence ID" value="MBD7906909.1"/>
    <property type="molecule type" value="Genomic_DNA"/>
</dbReference>
<dbReference type="InterPro" id="IPR006674">
    <property type="entry name" value="HD_domain"/>
</dbReference>
<reference evidence="2 3" key="1">
    <citation type="submission" date="2020-08" db="EMBL/GenBank/DDBJ databases">
        <title>A Genomic Blueprint of the Chicken Gut Microbiome.</title>
        <authorList>
            <person name="Gilroy R."/>
            <person name="Ravi A."/>
            <person name="Getino M."/>
            <person name="Pursley I."/>
            <person name="Horton D.L."/>
            <person name="Alikhan N.-F."/>
            <person name="Baker D."/>
            <person name="Gharbi K."/>
            <person name="Hall N."/>
            <person name="Watson M."/>
            <person name="Adriaenssens E.M."/>
            <person name="Foster-Nyarko E."/>
            <person name="Jarju S."/>
            <person name="Secka A."/>
            <person name="Antonio M."/>
            <person name="Oren A."/>
            <person name="Chaudhuri R."/>
            <person name="La Ragione R.M."/>
            <person name="Hildebrand F."/>
            <person name="Pallen M.J."/>
        </authorList>
    </citation>
    <scope>NUCLEOTIDE SEQUENCE [LARGE SCALE GENOMIC DNA]</scope>
    <source>
        <strain evidence="2 3">Sa3CUA8</strain>
    </source>
</reference>
<name>A0ABR8PFP8_9BACL</name>
<evidence type="ECO:0000313" key="2">
    <source>
        <dbReference type="EMBL" id="MBD7906909.1"/>
    </source>
</evidence>
<dbReference type="Pfam" id="PF01966">
    <property type="entry name" value="HD"/>
    <property type="match status" value="1"/>
</dbReference>
<sequence>MTYSEQCAIVTREIYEKFDASHDFDHILRVLQNAHEIMEGMDGVNRTVVELAVYLHDVDDPKYAEVTDASAAAILKELAVPQDVAEYVLAAIESVSFSGGNSKEINSLEGAVVRDADRLDAIGAIGIARTFAYGGAKGRKLYDPTESIRSGMSEHDYRAKKTASVTHFHEKLFLLKDLMITERGKQLAEVRHQFMKQFIRQMEIETGQSLSPQ</sequence>
<dbReference type="InterPro" id="IPR003607">
    <property type="entry name" value="HD/PDEase_dom"/>
</dbReference>
<dbReference type="PANTHER" id="PTHR33594:SF1">
    <property type="entry name" value="HD_PDEASE DOMAIN-CONTAINING PROTEIN"/>
    <property type="match status" value="1"/>
</dbReference>
<protein>
    <submittedName>
        <fullName evidence="2">HD domain-containing protein</fullName>
    </submittedName>
</protein>
<dbReference type="Gene3D" id="1.10.3210.50">
    <property type="match status" value="1"/>
</dbReference>
<evidence type="ECO:0000259" key="1">
    <source>
        <dbReference type="SMART" id="SM00471"/>
    </source>
</evidence>
<gene>
    <name evidence="2" type="ORF">H9659_01010</name>
</gene>
<comment type="caution">
    <text evidence="2">The sequence shown here is derived from an EMBL/GenBank/DDBJ whole genome shotgun (WGS) entry which is preliminary data.</text>
</comment>
<dbReference type="CDD" id="cd00077">
    <property type="entry name" value="HDc"/>
    <property type="match status" value="1"/>
</dbReference>
<dbReference type="PANTHER" id="PTHR33594">
    <property type="entry name" value="SUPERFAMILY HYDROLASE, PUTATIVE (AFU_ORTHOLOGUE AFUA_1G03035)-RELATED"/>
    <property type="match status" value="1"/>
</dbReference>
<dbReference type="SMART" id="SM00471">
    <property type="entry name" value="HDc"/>
    <property type="match status" value="1"/>
</dbReference>